<evidence type="ECO:0000256" key="4">
    <source>
        <dbReference type="ARBA" id="ARBA00022679"/>
    </source>
</evidence>
<dbReference type="SUPFAM" id="SSF53448">
    <property type="entry name" value="Nucleotide-diphospho-sugar transferases"/>
    <property type="match status" value="1"/>
</dbReference>
<sequence length="275" mass="30259">MKTSVITIVSGRRRHLERQHDALLAGPVTPDEHVVVAMDEPGLEGWRSESALPPLILPMERVDGRLPLASARNAGAARAIAHGAELLVFLDVDCIPGPGLLSRYQAAATVLPRSLLSGAVGYLGPDEHDPETFASARFPSFRPMPAPGELLDADPLLFWSLSFAVTVDTWREIDGFDPGYTGYGAEDTDFAQSAVVAGVPHTWVGGAEAFHQHHESQHPPVDHLDDILRNGARFADRWGFWPMRGWLDEFENQGLIERISTGEHTPPRYLRRDQP</sequence>
<dbReference type="GO" id="GO:0016757">
    <property type="term" value="F:glycosyltransferase activity"/>
    <property type="evidence" value="ECO:0007669"/>
    <property type="project" value="UniProtKB-KW"/>
</dbReference>
<evidence type="ECO:0000256" key="1">
    <source>
        <dbReference type="ARBA" id="ARBA00004776"/>
    </source>
</evidence>
<dbReference type="Proteomes" id="UP000309133">
    <property type="component" value="Unassembled WGS sequence"/>
</dbReference>
<organism evidence="6 7">
    <name type="scientific">Naasia lichenicola</name>
    <dbReference type="NCBI Taxonomy" id="2565933"/>
    <lineage>
        <taxon>Bacteria</taxon>
        <taxon>Bacillati</taxon>
        <taxon>Actinomycetota</taxon>
        <taxon>Actinomycetes</taxon>
        <taxon>Micrococcales</taxon>
        <taxon>Microbacteriaceae</taxon>
        <taxon>Naasia</taxon>
    </lineage>
</organism>
<accession>A0A4S4FJ83</accession>
<dbReference type="CDD" id="cd00761">
    <property type="entry name" value="Glyco_tranf_GTA_type"/>
    <property type="match status" value="1"/>
</dbReference>
<dbReference type="Pfam" id="PF02709">
    <property type="entry name" value="Glyco_transf_7C"/>
    <property type="match status" value="1"/>
</dbReference>
<protein>
    <submittedName>
        <fullName evidence="6">Glycosyltransferase family 2 protein</fullName>
    </submittedName>
</protein>
<comment type="caution">
    <text evidence="6">The sequence shown here is derived from an EMBL/GenBank/DDBJ whole genome shotgun (WGS) entry which is preliminary data.</text>
</comment>
<evidence type="ECO:0000313" key="7">
    <source>
        <dbReference type="Proteomes" id="UP000309133"/>
    </source>
</evidence>
<dbReference type="InterPro" id="IPR029044">
    <property type="entry name" value="Nucleotide-diphossugar_trans"/>
</dbReference>
<comment type="pathway">
    <text evidence="1">Cell wall biogenesis; cell wall polysaccharide biosynthesis.</text>
</comment>
<feature type="domain" description="Galactosyltransferase C-terminal" evidence="5">
    <location>
        <begin position="163"/>
        <end position="200"/>
    </location>
</feature>
<evidence type="ECO:0000256" key="3">
    <source>
        <dbReference type="ARBA" id="ARBA00022676"/>
    </source>
</evidence>
<comment type="similarity">
    <text evidence="2">Belongs to the glycosyltransferase 2 family.</text>
</comment>
<evidence type="ECO:0000256" key="2">
    <source>
        <dbReference type="ARBA" id="ARBA00006739"/>
    </source>
</evidence>
<dbReference type="PANTHER" id="PTHR43179">
    <property type="entry name" value="RHAMNOSYLTRANSFERASE WBBL"/>
    <property type="match status" value="1"/>
</dbReference>
<proteinExistence type="inferred from homology"/>
<dbReference type="OrthoDB" id="6653642at2"/>
<dbReference type="AlphaFoldDB" id="A0A4S4FJ83"/>
<keyword evidence="7" id="KW-1185">Reference proteome</keyword>
<dbReference type="Gene3D" id="3.90.550.10">
    <property type="entry name" value="Spore Coat Polysaccharide Biosynthesis Protein SpsA, Chain A"/>
    <property type="match status" value="1"/>
</dbReference>
<keyword evidence="3" id="KW-0328">Glycosyltransferase</keyword>
<reference evidence="6 7" key="1">
    <citation type="submission" date="2019-04" db="EMBL/GenBank/DDBJ databases">
        <authorList>
            <person name="Jiang L."/>
        </authorList>
    </citation>
    <scope>NUCLEOTIDE SEQUENCE [LARGE SCALE GENOMIC DNA]</scope>
    <source>
        <strain evidence="6 7">YIM 131853</strain>
    </source>
</reference>
<dbReference type="RefSeq" id="WP_136428241.1">
    <property type="nucleotide sequence ID" value="NZ_SSSM01000005.1"/>
</dbReference>
<keyword evidence="4 6" id="KW-0808">Transferase</keyword>
<evidence type="ECO:0000259" key="5">
    <source>
        <dbReference type="Pfam" id="PF02709"/>
    </source>
</evidence>
<name>A0A4S4FJ83_9MICO</name>
<evidence type="ECO:0000313" key="6">
    <source>
        <dbReference type="EMBL" id="THG29912.1"/>
    </source>
</evidence>
<gene>
    <name evidence="6" type="ORF">E6C64_14795</name>
</gene>
<dbReference type="PANTHER" id="PTHR43179:SF12">
    <property type="entry name" value="GALACTOFURANOSYLTRANSFERASE GLFT2"/>
    <property type="match status" value="1"/>
</dbReference>
<dbReference type="InterPro" id="IPR027791">
    <property type="entry name" value="Galactosyl_T_C"/>
</dbReference>
<dbReference type="EMBL" id="SSSM01000005">
    <property type="protein sequence ID" value="THG29912.1"/>
    <property type="molecule type" value="Genomic_DNA"/>
</dbReference>